<organism evidence="1 2">
    <name type="scientific">Cutibacterium porci</name>
    <dbReference type="NCBI Taxonomy" id="2605781"/>
    <lineage>
        <taxon>Bacteria</taxon>
        <taxon>Bacillati</taxon>
        <taxon>Actinomycetota</taxon>
        <taxon>Actinomycetes</taxon>
        <taxon>Propionibacteriales</taxon>
        <taxon>Propionibacteriaceae</taxon>
        <taxon>Cutibacterium</taxon>
    </lineage>
</organism>
<evidence type="ECO:0000313" key="1">
    <source>
        <dbReference type="EMBL" id="MSS44938.1"/>
    </source>
</evidence>
<protein>
    <submittedName>
        <fullName evidence="1">Uncharacterized protein</fullName>
    </submittedName>
</protein>
<dbReference type="AlphaFoldDB" id="A0A7K0J524"/>
<dbReference type="RefSeq" id="WP_154561604.1">
    <property type="nucleotide sequence ID" value="NZ_VUMG01000001.1"/>
</dbReference>
<dbReference type="Gene3D" id="3.40.1310.30">
    <property type="match status" value="1"/>
</dbReference>
<keyword evidence="2" id="KW-1185">Reference proteome</keyword>
<accession>A0A7K0J524</accession>
<reference evidence="1 2" key="1">
    <citation type="submission" date="2019-08" db="EMBL/GenBank/DDBJ databases">
        <title>In-depth cultivation of the pig gut microbiome towards novel bacterial diversity and tailored functional studies.</title>
        <authorList>
            <person name="Wylensek D."/>
            <person name="Hitch T.C.A."/>
            <person name="Clavel T."/>
        </authorList>
    </citation>
    <scope>NUCLEOTIDE SEQUENCE [LARGE SCALE GENOMIC DNA]</scope>
    <source>
        <strain evidence="1 2">WCA-380-WT-3A</strain>
    </source>
</reference>
<dbReference type="EMBL" id="VUMG01000001">
    <property type="protein sequence ID" value="MSS44938.1"/>
    <property type="molecule type" value="Genomic_DNA"/>
</dbReference>
<dbReference type="Proteomes" id="UP000466104">
    <property type="component" value="Unassembled WGS sequence"/>
</dbReference>
<name>A0A7K0J524_9ACTN</name>
<proteinExistence type="predicted"/>
<sequence>MREMTPTETARTIMFVIPVSRLTGTTEDQRRTLVENLTSRAQVKLWGLILHDRDDATATAPHWQGVLHTTKALPASRFRQWLPGCEPVQKVSGGHRGLLDTMGYLTHENEPPEAHKHVYDAEEVSATPGWDWYGEWTEVLNCRLERERRSLDRSRPSRSAVLAAVRDGSMSAEDGFHHGVSNMRQLRQLRAAALRDIRPADLPPVRVNFYVQVPDTVHPSMQNLVEALARTLADDGRFFRIRTHGRFGDGKEADGYDGESVLLMTADDLDLWGAHFSLGFEESGPMGTLTDVFTMLSARPEPCRITTTHGQTQLIHKHTVIFGTQPFERFRASLEYRYAMVIKDAHGQAAASLPIVVPVDASGFTVNVSSRFATGRGELDGYVTSERYRLVLADAVKAARALPESDRAEAVAEIEARQTAPIVTAGDSVAERMADEDSITKEEYLARFSDISQPISEFFAPTRDSQ</sequence>
<evidence type="ECO:0000313" key="2">
    <source>
        <dbReference type="Proteomes" id="UP000466104"/>
    </source>
</evidence>
<gene>
    <name evidence="1" type="ORF">FYJ43_02490</name>
</gene>
<comment type="caution">
    <text evidence="1">The sequence shown here is derived from an EMBL/GenBank/DDBJ whole genome shotgun (WGS) entry which is preliminary data.</text>
</comment>